<protein>
    <submittedName>
        <fullName evidence="1">Uncharacterized protein</fullName>
    </submittedName>
</protein>
<organism evidence="1">
    <name type="scientific">marine sediment metagenome</name>
    <dbReference type="NCBI Taxonomy" id="412755"/>
    <lineage>
        <taxon>unclassified sequences</taxon>
        <taxon>metagenomes</taxon>
        <taxon>ecological metagenomes</taxon>
    </lineage>
</organism>
<proteinExistence type="predicted"/>
<sequence length="46" mass="5336">YRERKKLGMGFEFDKGWLDSRSLESAVKTIGLPVKDLLLELRGRVK</sequence>
<dbReference type="AlphaFoldDB" id="X1AV81"/>
<comment type="caution">
    <text evidence="1">The sequence shown here is derived from an EMBL/GenBank/DDBJ whole genome shotgun (WGS) entry which is preliminary data.</text>
</comment>
<gene>
    <name evidence="1" type="ORF">S01H4_20366</name>
</gene>
<feature type="non-terminal residue" evidence="1">
    <location>
        <position position="1"/>
    </location>
</feature>
<dbReference type="EMBL" id="BART01009150">
    <property type="protein sequence ID" value="GAG63746.1"/>
    <property type="molecule type" value="Genomic_DNA"/>
</dbReference>
<evidence type="ECO:0000313" key="1">
    <source>
        <dbReference type="EMBL" id="GAG63746.1"/>
    </source>
</evidence>
<reference evidence="1" key="1">
    <citation type="journal article" date="2014" name="Front. Microbiol.">
        <title>High frequency of phylogenetically diverse reductive dehalogenase-homologous genes in deep subseafloor sedimentary metagenomes.</title>
        <authorList>
            <person name="Kawai M."/>
            <person name="Futagami T."/>
            <person name="Toyoda A."/>
            <person name="Takaki Y."/>
            <person name="Nishi S."/>
            <person name="Hori S."/>
            <person name="Arai W."/>
            <person name="Tsubouchi T."/>
            <person name="Morono Y."/>
            <person name="Uchiyama I."/>
            <person name="Ito T."/>
            <person name="Fujiyama A."/>
            <person name="Inagaki F."/>
            <person name="Takami H."/>
        </authorList>
    </citation>
    <scope>NUCLEOTIDE SEQUENCE</scope>
    <source>
        <strain evidence="1">Expedition CK06-06</strain>
    </source>
</reference>
<name>X1AV81_9ZZZZ</name>
<accession>X1AV81</accession>